<reference evidence="7 8" key="1">
    <citation type="submission" date="2016-03" db="EMBL/GenBank/DDBJ databases">
        <title>Complete genome sequence of Thermococcus gorgonarius.</title>
        <authorList>
            <person name="Oger P.M."/>
        </authorList>
    </citation>
    <scope>NUCLEOTIDE SEQUENCE [LARGE SCALE GENOMIC DNA]</scope>
    <source>
        <strain evidence="7 8">W-12</strain>
    </source>
</reference>
<evidence type="ECO:0000256" key="6">
    <source>
        <dbReference type="SAM" id="Phobius"/>
    </source>
</evidence>
<evidence type="ECO:0000313" key="7">
    <source>
        <dbReference type="EMBL" id="ASJ01257.1"/>
    </source>
</evidence>
<dbReference type="InterPro" id="IPR002794">
    <property type="entry name" value="DUF92_TMEM19"/>
</dbReference>
<dbReference type="EMBL" id="CP014855">
    <property type="protein sequence ID" value="ASJ01257.1"/>
    <property type="molecule type" value="Genomic_DNA"/>
</dbReference>
<keyword evidence="3 6" id="KW-0812">Transmembrane</keyword>
<dbReference type="AlphaFoldDB" id="A0A2Z2M5J5"/>
<accession>A0A2Z2M5J5</accession>
<feature type="transmembrane region" description="Helical" evidence="6">
    <location>
        <begin position="155"/>
        <end position="176"/>
    </location>
</feature>
<feature type="transmembrane region" description="Helical" evidence="6">
    <location>
        <begin position="219"/>
        <end position="238"/>
    </location>
</feature>
<dbReference type="GeneID" id="33332303"/>
<feature type="transmembrane region" description="Helical" evidence="6">
    <location>
        <begin position="7"/>
        <end position="26"/>
    </location>
</feature>
<organism evidence="7 8">
    <name type="scientific">Thermococcus gorgonarius</name>
    <dbReference type="NCBI Taxonomy" id="71997"/>
    <lineage>
        <taxon>Archaea</taxon>
        <taxon>Methanobacteriati</taxon>
        <taxon>Methanobacteriota</taxon>
        <taxon>Thermococci</taxon>
        <taxon>Thermococcales</taxon>
        <taxon>Thermococcaceae</taxon>
        <taxon>Thermococcus</taxon>
    </lineage>
</organism>
<feature type="transmembrane region" description="Helical" evidence="6">
    <location>
        <begin position="85"/>
        <end position="102"/>
    </location>
</feature>
<keyword evidence="4 6" id="KW-1133">Transmembrane helix</keyword>
<proteinExistence type="inferred from homology"/>
<dbReference type="PANTHER" id="PTHR13353:SF5">
    <property type="entry name" value="TRANSMEMBRANE PROTEIN 19"/>
    <property type="match status" value="1"/>
</dbReference>
<feature type="transmembrane region" description="Helical" evidence="6">
    <location>
        <begin position="32"/>
        <end position="64"/>
    </location>
</feature>
<dbReference type="RefSeq" id="WP_088885595.1">
    <property type="nucleotide sequence ID" value="NZ_CP014855.1"/>
</dbReference>
<dbReference type="OrthoDB" id="28948at2157"/>
<sequence length="240" mass="24912">MNQGTLIVGMITIGILGGIAYTTRALDKSGVLASIILGILTLYLGGVLPFLALLVFLVAGVLATKYRFEEKVMRGFSSPKEKTRSLGNVLGNGLAVVIFLIIESITKQDTFWAATFSAIATVNGDTLASELGKIFGKRPILITNLKPVKPGTNGGVSLAGEAFALLGSLMIIPFALPLTSYKVPMAIAIALGGFIGVNLDSLIGATLENRGLTDNNSTNFIASLLGGLAGAVIFRLLIGG</sequence>
<evidence type="ECO:0000256" key="4">
    <source>
        <dbReference type="ARBA" id="ARBA00022989"/>
    </source>
</evidence>
<dbReference type="KEGG" id="tgg:A3K92_07075"/>
<evidence type="ECO:0000256" key="2">
    <source>
        <dbReference type="ARBA" id="ARBA00009012"/>
    </source>
</evidence>
<comment type="similarity">
    <text evidence="2">Belongs to the TMEM19 family.</text>
</comment>
<protein>
    <recommendedName>
        <fullName evidence="9">TIGR00297 family protein</fullName>
    </recommendedName>
</protein>
<gene>
    <name evidence="7" type="ORF">A3K92_07075</name>
</gene>
<dbReference type="Pfam" id="PF01940">
    <property type="entry name" value="DUF92"/>
    <property type="match status" value="1"/>
</dbReference>
<evidence type="ECO:0000256" key="1">
    <source>
        <dbReference type="ARBA" id="ARBA00004141"/>
    </source>
</evidence>
<name>A0A2Z2M5J5_THEGO</name>
<evidence type="ECO:0000256" key="3">
    <source>
        <dbReference type="ARBA" id="ARBA00022692"/>
    </source>
</evidence>
<keyword evidence="5 6" id="KW-0472">Membrane</keyword>
<keyword evidence="8" id="KW-1185">Reference proteome</keyword>
<dbReference type="PANTHER" id="PTHR13353">
    <property type="entry name" value="TRANSMEMBRANE PROTEIN 19"/>
    <property type="match status" value="1"/>
</dbReference>
<evidence type="ECO:0008006" key="9">
    <source>
        <dbReference type="Google" id="ProtNLM"/>
    </source>
</evidence>
<dbReference type="Proteomes" id="UP000250134">
    <property type="component" value="Chromosome"/>
</dbReference>
<feature type="transmembrane region" description="Helical" evidence="6">
    <location>
        <begin position="183"/>
        <end position="207"/>
    </location>
</feature>
<comment type="subcellular location">
    <subcellularLocation>
        <location evidence="1">Membrane</location>
        <topology evidence="1">Multi-pass membrane protein</topology>
    </subcellularLocation>
</comment>
<evidence type="ECO:0000313" key="8">
    <source>
        <dbReference type="Proteomes" id="UP000250134"/>
    </source>
</evidence>
<evidence type="ECO:0000256" key="5">
    <source>
        <dbReference type="ARBA" id="ARBA00023136"/>
    </source>
</evidence>
<dbReference type="GO" id="GO:0016020">
    <property type="term" value="C:membrane"/>
    <property type="evidence" value="ECO:0007669"/>
    <property type="project" value="UniProtKB-SubCell"/>
</dbReference>